<name>A0A3B0R2X8_9ZZZZ</name>
<reference evidence="1" key="1">
    <citation type="submission" date="2018-06" db="EMBL/GenBank/DDBJ databases">
        <authorList>
            <person name="Zhirakovskaya E."/>
        </authorList>
    </citation>
    <scope>NUCLEOTIDE SEQUENCE</scope>
</reference>
<accession>A0A3B0R2X8</accession>
<sequence>MKSDGRLPRSVEIITQRPIMGSFLSSGIGFARRAGLAGKEPLDPCVQGKFKAGQVFGCQWYEGIHRAPSGFGSKGVAGTYY</sequence>
<dbReference type="EMBL" id="UOEA01000004">
    <property type="protein sequence ID" value="VAV82218.1"/>
    <property type="molecule type" value="Genomic_DNA"/>
</dbReference>
<evidence type="ECO:0000313" key="1">
    <source>
        <dbReference type="EMBL" id="VAV82218.1"/>
    </source>
</evidence>
<protein>
    <submittedName>
        <fullName evidence="1">Uncharacterized protein</fullName>
    </submittedName>
</protein>
<organism evidence="1">
    <name type="scientific">hydrothermal vent metagenome</name>
    <dbReference type="NCBI Taxonomy" id="652676"/>
    <lineage>
        <taxon>unclassified sequences</taxon>
        <taxon>metagenomes</taxon>
        <taxon>ecological metagenomes</taxon>
    </lineage>
</organism>
<dbReference type="AlphaFoldDB" id="A0A3B0R2X8"/>
<proteinExistence type="predicted"/>
<gene>
    <name evidence="1" type="ORF">MNBD_DELTA01-819</name>
</gene>